<gene>
    <name evidence="1" type="ORF">CAEBREN_07319</name>
</gene>
<proteinExistence type="predicted"/>
<keyword evidence="2" id="KW-1185">Reference proteome</keyword>
<dbReference type="EMBL" id="GL379833">
    <property type="protein sequence ID" value="EGT51339.1"/>
    <property type="molecule type" value="Genomic_DNA"/>
</dbReference>
<dbReference type="InParanoid" id="G0N3B7"/>
<dbReference type="AlphaFoldDB" id="G0N3B7"/>
<sequence length="41" mass="4815">MVSHTDYPKHGEFPFSYPDDMQNGEMNVHLASVDNNDHDHW</sequence>
<dbReference type="Proteomes" id="UP000008068">
    <property type="component" value="Unassembled WGS sequence"/>
</dbReference>
<reference evidence="2" key="1">
    <citation type="submission" date="2011-07" db="EMBL/GenBank/DDBJ databases">
        <authorList>
            <consortium name="Caenorhabditis brenneri Sequencing and Analysis Consortium"/>
            <person name="Wilson R.K."/>
        </authorList>
    </citation>
    <scope>NUCLEOTIDE SEQUENCE [LARGE SCALE GENOMIC DNA]</scope>
    <source>
        <strain evidence="2">PB2801</strain>
    </source>
</reference>
<evidence type="ECO:0000313" key="2">
    <source>
        <dbReference type="Proteomes" id="UP000008068"/>
    </source>
</evidence>
<accession>G0N3B7</accession>
<dbReference type="HOGENOM" id="CLU_3279989_0_0_1"/>
<name>G0N3B7_CAEBE</name>
<protein>
    <submittedName>
        <fullName evidence="1">Uncharacterized protein</fullName>
    </submittedName>
</protein>
<evidence type="ECO:0000313" key="1">
    <source>
        <dbReference type="EMBL" id="EGT51339.1"/>
    </source>
</evidence>
<organism evidence="2">
    <name type="scientific">Caenorhabditis brenneri</name>
    <name type="common">Nematode worm</name>
    <dbReference type="NCBI Taxonomy" id="135651"/>
    <lineage>
        <taxon>Eukaryota</taxon>
        <taxon>Metazoa</taxon>
        <taxon>Ecdysozoa</taxon>
        <taxon>Nematoda</taxon>
        <taxon>Chromadorea</taxon>
        <taxon>Rhabditida</taxon>
        <taxon>Rhabditina</taxon>
        <taxon>Rhabditomorpha</taxon>
        <taxon>Rhabditoidea</taxon>
        <taxon>Rhabditidae</taxon>
        <taxon>Peloderinae</taxon>
        <taxon>Caenorhabditis</taxon>
    </lineage>
</organism>